<keyword evidence="4" id="KW-1003">Cell membrane</keyword>
<dbReference type="CDD" id="cd06550">
    <property type="entry name" value="TM_ABC_iron-siderophores_like"/>
    <property type="match status" value="1"/>
</dbReference>
<dbReference type="AlphaFoldDB" id="A0A841APE0"/>
<comment type="caution">
    <text evidence="9">The sequence shown here is derived from an EMBL/GenBank/DDBJ whole genome shotgun (WGS) entry which is preliminary data.</text>
</comment>
<keyword evidence="6 8" id="KW-1133">Transmembrane helix</keyword>
<dbReference type="Pfam" id="PF01032">
    <property type="entry name" value="FecCD"/>
    <property type="match status" value="1"/>
</dbReference>
<dbReference type="Gene3D" id="1.10.3470.10">
    <property type="entry name" value="ABC transporter involved in vitamin B12 uptake, BtuC"/>
    <property type="match status" value="1"/>
</dbReference>
<keyword evidence="3" id="KW-0813">Transport</keyword>
<dbReference type="GO" id="GO:0033214">
    <property type="term" value="P:siderophore-iron import into cell"/>
    <property type="evidence" value="ECO:0007669"/>
    <property type="project" value="TreeGrafter"/>
</dbReference>
<evidence type="ECO:0000256" key="5">
    <source>
        <dbReference type="ARBA" id="ARBA00022692"/>
    </source>
</evidence>
<feature type="transmembrane region" description="Helical" evidence="8">
    <location>
        <begin position="35"/>
        <end position="53"/>
    </location>
</feature>
<feature type="transmembrane region" description="Helical" evidence="8">
    <location>
        <begin position="170"/>
        <end position="193"/>
    </location>
</feature>
<feature type="transmembrane region" description="Helical" evidence="8">
    <location>
        <begin position="130"/>
        <end position="163"/>
    </location>
</feature>
<accession>A0A841APE0</accession>
<dbReference type="InterPro" id="IPR000522">
    <property type="entry name" value="ABC_transptr_permease_BtuC"/>
</dbReference>
<protein>
    <submittedName>
        <fullName evidence="9">Iron complex transport system permease protein</fullName>
    </submittedName>
</protein>
<dbReference type="GO" id="GO:0022857">
    <property type="term" value="F:transmembrane transporter activity"/>
    <property type="evidence" value="ECO:0007669"/>
    <property type="project" value="InterPro"/>
</dbReference>
<comment type="similarity">
    <text evidence="2">Belongs to the binding-protein-dependent transport system permease family. FecCD subfamily.</text>
</comment>
<dbReference type="GO" id="GO:0005886">
    <property type="term" value="C:plasma membrane"/>
    <property type="evidence" value="ECO:0007669"/>
    <property type="project" value="UniProtKB-SubCell"/>
</dbReference>
<evidence type="ECO:0000313" key="9">
    <source>
        <dbReference type="EMBL" id="MBB5843453.1"/>
    </source>
</evidence>
<evidence type="ECO:0000256" key="8">
    <source>
        <dbReference type="SAM" id="Phobius"/>
    </source>
</evidence>
<organism evidence="9 10">
    <name type="scientific">Conyzicola lurida</name>
    <dbReference type="NCBI Taxonomy" id="1172621"/>
    <lineage>
        <taxon>Bacteria</taxon>
        <taxon>Bacillati</taxon>
        <taxon>Actinomycetota</taxon>
        <taxon>Actinomycetes</taxon>
        <taxon>Micrococcales</taxon>
        <taxon>Microbacteriaceae</taxon>
        <taxon>Conyzicola</taxon>
    </lineage>
</organism>
<evidence type="ECO:0000256" key="3">
    <source>
        <dbReference type="ARBA" id="ARBA00022448"/>
    </source>
</evidence>
<evidence type="ECO:0000256" key="1">
    <source>
        <dbReference type="ARBA" id="ARBA00004651"/>
    </source>
</evidence>
<keyword evidence="7 8" id="KW-0472">Membrane</keyword>
<dbReference type="PANTHER" id="PTHR30472">
    <property type="entry name" value="FERRIC ENTEROBACTIN TRANSPORT SYSTEM PERMEASE PROTEIN"/>
    <property type="match status" value="1"/>
</dbReference>
<feature type="transmembrane region" description="Helical" evidence="8">
    <location>
        <begin position="199"/>
        <end position="216"/>
    </location>
</feature>
<evidence type="ECO:0000313" key="10">
    <source>
        <dbReference type="Proteomes" id="UP000536685"/>
    </source>
</evidence>
<dbReference type="SUPFAM" id="SSF81345">
    <property type="entry name" value="ABC transporter involved in vitamin B12 uptake, BtuC"/>
    <property type="match status" value="1"/>
</dbReference>
<name>A0A841APE0_9MICO</name>
<feature type="transmembrane region" description="Helical" evidence="8">
    <location>
        <begin position="260"/>
        <end position="289"/>
    </location>
</feature>
<dbReference type="EMBL" id="JACHMJ010000001">
    <property type="protein sequence ID" value="MBB5843453.1"/>
    <property type="molecule type" value="Genomic_DNA"/>
</dbReference>
<feature type="transmembrane region" description="Helical" evidence="8">
    <location>
        <begin position="223"/>
        <end position="240"/>
    </location>
</feature>
<reference evidence="9 10" key="1">
    <citation type="submission" date="2020-08" db="EMBL/GenBank/DDBJ databases">
        <title>Sequencing the genomes of 1000 actinobacteria strains.</title>
        <authorList>
            <person name="Klenk H.-P."/>
        </authorList>
    </citation>
    <scope>NUCLEOTIDE SEQUENCE [LARGE SCALE GENOMIC DNA]</scope>
    <source>
        <strain evidence="9 10">DSM 105784</strain>
    </source>
</reference>
<evidence type="ECO:0000256" key="2">
    <source>
        <dbReference type="ARBA" id="ARBA00007935"/>
    </source>
</evidence>
<dbReference type="RefSeq" id="WP_184236208.1">
    <property type="nucleotide sequence ID" value="NZ_JACHMJ010000001.1"/>
</dbReference>
<proteinExistence type="inferred from homology"/>
<keyword evidence="10" id="KW-1185">Reference proteome</keyword>
<feature type="transmembrane region" description="Helical" evidence="8">
    <location>
        <begin position="328"/>
        <end position="349"/>
    </location>
</feature>
<dbReference type="Proteomes" id="UP000536685">
    <property type="component" value="Unassembled WGS sequence"/>
</dbReference>
<dbReference type="PANTHER" id="PTHR30472:SF24">
    <property type="entry name" value="FERRIC ENTEROBACTIN TRANSPORT SYSTEM PERMEASE PROTEIN FEPG"/>
    <property type="match status" value="1"/>
</dbReference>
<evidence type="ECO:0000256" key="7">
    <source>
        <dbReference type="ARBA" id="ARBA00023136"/>
    </source>
</evidence>
<evidence type="ECO:0000256" key="6">
    <source>
        <dbReference type="ARBA" id="ARBA00022989"/>
    </source>
</evidence>
<feature type="transmembrane region" description="Helical" evidence="8">
    <location>
        <begin position="301"/>
        <end position="322"/>
    </location>
</feature>
<dbReference type="InterPro" id="IPR037294">
    <property type="entry name" value="ABC_BtuC-like"/>
</dbReference>
<evidence type="ECO:0000256" key="4">
    <source>
        <dbReference type="ARBA" id="ARBA00022475"/>
    </source>
</evidence>
<feature type="transmembrane region" description="Helical" evidence="8">
    <location>
        <begin position="89"/>
        <end position="110"/>
    </location>
</feature>
<sequence length="356" mass="36110">MSVRAAERPLHHVTGRAAIRLPLPGGAIVVDRRTVVVSGLLIALAVLVALVALGTGDYPLTVPEVVRAAFATDGGFATRIVLEWRLPRVLAALAFGAALGASGAVFQSLTRNPLGSPDIIGFATGSYTGALIVITVLGTSFVSTAVGALAGGLVTALVVYLLAYRGGMQGFRLIIVGIAVTAALHGVNTWLLLRAQTEVAMAASIWGAGSLSLVGWDEAVPAFVALAVLTPVVAIASGPLRQLELGDDAARAHGVRVEPARLTILIVGVALTAIVTASTGPIAFVALAAPQIAKRLTRSAGVPLLPAAITGGVLLLVADFIAQHVVPVGVPVGIVTIVLGGLYLIALLVHEARKAA</sequence>
<gene>
    <name evidence="9" type="ORF">HD599_001776</name>
</gene>
<keyword evidence="5 8" id="KW-0812">Transmembrane</keyword>
<comment type="subcellular location">
    <subcellularLocation>
        <location evidence="1">Cell membrane</location>
        <topology evidence="1">Multi-pass membrane protein</topology>
    </subcellularLocation>
</comment>